<gene>
    <name evidence="2" type="ORF">SLT84_23245</name>
</gene>
<organism evidence="2 3">
    <name type="scientific">Pseudomonas fragariae</name>
    <name type="common">ex Marin et al. 2024</name>
    <dbReference type="NCBI Taxonomy" id="3080056"/>
    <lineage>
        <taxon>Bacteria</taxon>
        <taxon>Pseudomonadati</taxon>
        <taxon>Pseudomonadota</taxon>
        <taxon>Gammaproteobacteria</taxon>
        <taxon>Pseudomonadales</taxon>
        <taxon>Pseudomonadaceae</taxon>
        <taxon>Pseudomonas</taxon>
    </lineage>
</organism>
<proteinExistence type="predicted"/>
<dbReference type="RefSeq" id="WP_232060000.1">
    <property type="nucleotide sequence ID" value="NZ_JAINZM010000024.1"/>
</dbReference>
<sequence>MKIDWSSFGIEKNSVIDSNSISKVQTSLGVTFPSTYLDLVTYSDEASPEISSFPYAETGTCISEFFSLLPNDLPYTVSWYSGSGKPPNIPNGFVPIARDAGGYLICLNFKNPSPTVEIFDPNSNETSFIANNFDEFVNMWSE</sequence>
<dbReference type="SMART" id="SM00860">
    <property type="entry name" value="SMI1_KNR4"/>
    <property type="match status" value="1"/>
</dbReference>
<dbReference type="Proteomes" id="UP001274111">
    <property type="component" value="Unassembled WGS sequence"/>
</dbReference>
<evidence type="ECO:0000313" key="3">
    <source>
        <dbReference type="Proteomes" id="UP001274111"/>
    </source>
</evidence>
<feature type="domain" description="Knr4/Smi1-like" evidence="1">
    <location>
        <begin position="15"/>
        <end position="139"/>
    </location>
</feature>
<dbReference type="Gene3D" id="3.40.1580.10">
    <property type="entry name" value="SMI1/KNR4-like"/>
    <property type="match status" value="1"/>
</dbReference>
<dbReference type="InterPro" id="IPR037883">
    <property type="entry name" value="Knr4/Smi1-like_sf"/>
</dbReference>
<protein>
    <submittedName>
        <fullName evidence="2">SMI1/KNR4 family protein</fullName>
    </submittedName>
</protein>
<keyword evidence="3" id="KW-1185">Reference proteome</keyword>
<dbReference type="EMBL" id="JAXCEY010000032">
    <property type="protein sequence ID" value="MDX9588590.1"/>
    <property type="molecule type" value="Genomic_DNA"/>
</dbReference>
<dbReference type="SUPFAM" id="SSF160631">
    <property type="entry name" value="SMI1/KNR4-like"/>
    <property type="match status" value="1"/>
</dbReference>
<reference evidence="2 3" key="1">
    <citation type="submission" date="2023-11" db="EMBL/GenBank/DDBJ databases">
        <title>Pseudomonas fragariae, a Novel Bacterial Species Causing Leaf Spots on Strawberry (Fragaria x ananassa).</title>
        <authorList>
            <person name="Marin M.V."/>
            <person name="Carvalho R."/>
            <person name="Paret M.L."/>
            <person name="Jones J.B."/>
            <person name="Peres N.A."/>
        </authorList>
    </citation>
    <scope>NUCLEOTIDE SEQUENCE [LARGE SCALE GENOMIC DNA]</scope>
    <source>
        <strain evidence="2 3">19</strain>
    </source>
</reference>
<accession>A0ABU5BAJ9</accession>
<dbReference type="InterPro" id="IPR018958">
    <property type="entry name" value="Knr4/Smi1-like_dom"/>
</dbReference>
<dbReference type="Pfam" id="PF09346">
    <property type="entry name" value="SMI1_KNR4"/>
    <property type="match status" value="1"/>
</dbReference>
<evidence type="ECO:0000259" key="1">
    <source>
        <dbReference type="SMART" id="SM00860"/>
    </source>
</evidence>
<name>A0ABU5BAJ9_9PSED</name>
<comment type="caution">
    <text evidence="2">The sequence shown here is derived from an EMBL/GenBank/DDBJ whole genome shotgun (WGS) entry which is preliminary data.</text>
</comment>
<evidence type="ECO:0000313" key="2">
    <source>
        <dbReference type="EMBL" id="MDX9588590.1"/>
    </source>
</evidence>